<gene>
    <name evidence="1" type="ORF">CIB95_08880</name>
</gene>
<comment type="caution">
    <text evidence="1">The sequence shown here is derived from an EMBL/GenBank/DDBJ whole genome shotgun (WGS) entry which is preliminary data.</text>
</comment>
<dbReference type="InterPro" id="IPR018579">
    <property type="entry name" value="Restrct_endonuc_II_LlaJI"/>
</dbReference>
<keyword evidence="2" id="KW-1185">Reference proteome</keyword>
<organism evidence="1 2">
    <name type="scientific">Lottiidibacillus patelloidae</name>
    <dbReference type="NCBI Taxonomy" id="2670334"/>
    <lineage>
        <taxon>Bacteria</taxon>
        <taxon>Bacillati</taxon>
        <taxon>Bacillota</taxon>
        <taxon>Bacilli</taxon>
        <taxon>Bacillales</taxon>
        <taxon>Bacillaceae</taxon>
        <taxon>Lottiidibacillus</taxon>
    </lineage>
</organism>
<reference evidence="1 2" key="2">
    <citation type="submission" date="2017-09" db="EMBL/GenBank/DDBJ databases">
        <title>Bacillus patelloidae sp. nov., isolated from the intestinal tract of a marine limpet.</title>
        <authorList>
            <person name="Liu R."/>
            <person name="Dong C."/>
            <person name="Shao Z."/>
        </authorList>
    </citation>
    <scope>NUCLEOTIDE SEQUENCE [LARGE SCALE GENOMIC DNA]</scope>
    <source>
        <strain evidence="1 2">SA5d-4</strain>
    </source>
</reference>
<dbReference type="Pfam" id="PF09563">
    <property type="entry name" value="RE_LlaJI"/>
    <property type="match status" value="1"/>
</dbReference>
<dbReference type="Proteomes" id="UP000217083">
    <property type="component" value="Unassembled WGS sequence"/>
</dbReference>
<dbReference type="EMBL" id="NPIA01000004">
    <property type="protein sequence ID" value="OZM56875.1"/>
    <property type="molecule type" value="Genomic_DNA"/>
</dbReference>
<proteinExistence type="predicted"/>
<evidence type="ECO:0000313" key="1">
    <source>
        <dbReference type="EMBL" id="OZM56875.1"/>
    </source>
</evidence>
<evidence type="ECO:0000313" key="2">
    <source>
        <dbReference type="Proteomes" id="UP000217083"/>
    </source>
</evidence>
<accession>A0A263BT47</accession>
<evidence type="ECO:0008006" key="3">
    <source>
        <dbReference type="Google" id="ProtNLM"/>
    </source>
</evidence>
<dbReference type="RefSeq" id="WP_094924343.1">
    <property type="nucleotide sequence ID" value="NZ_NPIA01000004.1"/>
</dbReference>
<reference evidence="2" key="1">
    <citation type="submission" date="2017-08" db="EMBL/GenBank/DDBJ databases">
        <authorList>
            <person name="Huang Z."/>
        </authorList>
    </citation>
    <scope>NUCLEOTIDE SEQUENCE [LARGE SCALE GENOMIC DNA]</scope>
    <source>
        <strain evidence="2">SA5d-4</strain>
    </source>
</reference>
<sequence>MKFLFEGQKFNLDESFIKEEISRLTDENTGKINKVGYFKNRENDIYIIFPKSFSNDKEFISNQLSHDKQGKAILLYKTLRRYASINQNASNEIISNIKEEHNTFLDIILSIIKFHNQHPHMYLTTKVIEKNRGKRVLWSKTIKKSNPIINKKDILYIDALKQNNKLVNEDILFTLFYSVLYSIKKKFNFAISLSEGLPILKGHQFNKLEKKALKILNTIKHNYYSDNQRRIVQLLIFYFQIEENSRSKEGSHEYLLTSSFNLLFEKIVDEIISDKESVLNLKKQIDNKELDHVYYDQSFFSKRNTIFVGDSKYYIGESIGTMDSSSKYKQYNYIKNVIDIFVLKKASKYFKKNNIILRDETFEWYELLPNFFVFSTTEKNSKLNNLNQFFWKTDEKPIEKTHFQNRIFDRDSQYIFSFKLNLDYAMKIFTQNVSSHQKKEFRHIIRESIKKFLQEKYDFYIVVDKLKFPNILNSNFKTFNGKFITTDKSDYIIVLDKELHKDSEKILKILRDHKCDLNNFKLI</sequence>
<protein>
    <recommendedName>
        <fullName evidence="3">LlaJI family restriction endonuclease</fullName>
    </recommendedName>
</protein>
<dbReference type="AlphaFoldDB" id="A0A263BT47"/>
<name>A0A263BT47_9BACI</name>